<proteinExistence type="predicted"/>
<dbReference type="Proteomes" id="UP000281340">
    <property type="component" value="Unassembled WGS sequence"/>
</dbReference>
<dbReference type="EMBL" id="RDDM01000847">
    <property type="protein sequence ID" value="RLY49876.1"/>
    <property type="molecule type" value="Genomic_DNA"/>
</dbReference>
<evidence type="ECO:0000313" key="2">
    <source>
        <dbReference type="EMBL" id="RLY49876.1"/>
    </source>
</evidence>
<reference evidence="1 4" key="2">
    <citation type="submission" date="2019-12" db="EMBL/GenBank/DDBJ databases">
        <title>Enteriobacteria Tanzani isolates_10432.</title>
        <authorList>
            <person name="Subbiah M."/>
            <person name="Call D."/>
        </authorList>
    </citation>
    <scope>NUCLEOTIDE SEQUENCE [LARGE SCALE GENOMIC DNA]</scope>
    <source>
        <strain evidence="1 4">10432wF6</strain>
    </source>
</reference>
<organism evidence="2 3">
    <name type="scientific">Escherichia coli</name>
    <dbReference type="NCBI Taxonomy" id="562"/>
    <lineage>
        <taxon>Bacteria</taxon>
        <taxon>Pseudomonadati</taxon>
        <taxon>Pseudomonadota</taxon>
        <taxon>Gammaproteobacteria</taxon>
        <taxon>Enterobacterales</taxon>
        <taxon>Enterobacteriaceae</taxon>
        <taxon>Escherichia</taxon>
    </lineage>
</organism>
<evidence type="ECO:0000313" key="4">
    <source>
        <dbReference type="Proteomes" id="UP000487258"/>
    </source>
</evidence>
<evidence type="ECO:0000313" key="3">
    <source>
        <dbReference type="Proteomes" id="UP000281340"/>
    </source>
</evidence>
<gene>
    <name evidence="2" type="ORF">EAI46_30675</name>
    <name evidence="1" type="ORF">GQM04_28845</name>
</gene>
<accession>A0A3L9HIS3</accession>
<dbReference type="Proteomes" id="UP000487258">
    <property type="component" value="Unassembled WGS sequence"/>
</dbReference>
<dbReference type="GO" id="GO:0016787">
    <property type="term" value="F:hydrolase activity"/>
    <property type="evidence" value="ECO:0007669"/>
    <property type="project" value="UniProtKB-KW"/>
</dbReference>
<dbReference type="EMBL" id="WTMY01000705">
    <property type="protein sequence ID" value="MWL49429.1"/>
    <property type="molecule type" value="Genomic_DNA"/>
</dbReference>
<dbReference type="AlphaFoldDB" id="A0A3L9HIS3"/>
<comment type="caution">
    <text evidence="2">The sequence shown here is derived from an EMBL/GenBank/DDBJ whole genome shotgun (WGS) entry which is preliminary data.</text>
</comment>
<protein>
    <submittedName>
        <fullName evidence="2">Amidohydrolase</fullName>
    </submittedName>
</protein>
<feature type="non-terminal residue" evidence="2">
    <location>
        <position position="61"/>
    </location>
</feature>
<sequence length="61" mass="6803">MIIDAHTHIGDFVKISMPEDVFLASLDKYDIDFALCSCGSAVEVDHDQNPIPDEDQVTQHD</sequence>
<name>A0A3L9HIS3_ECOLX</name>
<keyword evidence="2" id="KW-0378">Hydrolase</keyword>
<evidence type="ECO:0000313" key="1">
    <source>
        <dbReference type="EMBL" id="MWL49429.1"/>
    </source>
</evidence>
<reference evidence="2 3" key="1">
    <citation type="submission" date="2018-10" db="EMBL/GenBank/DDBJ databases">
        <title>Comparison of Escherichia coli isolates recovered from retail chicken and from chicken fecal samples by antimicrobial susceptibility test and whole genome sequencing.</title>
        <authorList>
            <person name="Tang B."/>
            <person name="Ma Y."/>
            <person name="He X."/>
            <person name="Cao L."/>
            <person name="Xia X."/>
            <person name="Yang H."/>
        </authorList>
    </citation>
    <scope>NUCLEOTIDE SEQUENCE [LARGE SCALE GENOMIC DNA]</scope>
    <source>
        <strain evidence="2 3">CMJH98b</strain>
    </source>
</reference>